<evidence type="ECO:0000313" key="1">
    <source>
        <dbReference type="EMBL" id="CZT04951.1"/>
    </source>
</evidence>
<sequence>MFTTEAKGEKQIHRDPLSIYICRTGMQSRVSLLAQVKGINQSDAFISIHPVFPIPRNTVSFVQNHPLTRSNQSKIFRMQARNNGRESPSPCYLSSSSDTVRRGEWPERIAYLPAPK</sequence>
<reference evidence="2" key="1">
    <citation type="submission" date="2016-03" db="EMBL/GenBank/DDBJ databases">
        <authorList>
            <person name="Ploux O."/>
        </authorList>
    </citation>
    <scope>NUCLEOTIDE SEQUENCE [LARGE SCALE GENOMIC DNA]</scope>
    <source>
        <strain evidence="2">UK7</strain>
    </source>
</reference>
<evidence type="ECO:0000313" key="2">
    <source>
        <dbReference type="Proteomes" id="UP000178129"/>
    </source>
</evidence>
<dbReference type="Proteomes" id="UP000178129">
    <property type="component" value="Unassembled WGS sequence"/>
</dbReference>
<gene>
    <name evidence="1" type="ORF">RCO7_14800</name>
</gene>
<name>A0A1E1L381_9HELO</name>
<dbReference type="InParanoid" id="A0A1E1L381"/>
<protein>
    <submittedName>
        <fullName evidence="1">Uncharacterized protein</fullName>
    </submittedName>
</protein>
<dbReference type="EMBL" id="FJUW01000033">
    <property type="protein sequence ID" value="CZT04951.1"/>
    <property type="molecule type" value="Genomic_DNA"/>
</dbReference>
<proteinExistence type="predicted"/>
<comment type="caution">
    <text evidence="1">The sequence shown here is derived from an EMBL/GenBank/DDBJ whole genome shotgun (WGS) entry which is preliminary data.</text>
</comment>
<organism evidence="1 2">
    <name type="scientific">Rhynchosporium graminicola</name>
    <dbReference type="NCBI Taxonomy" id="2792576"/>
    <lineage>
        <taxon>Eukaryota</taxon>
        <taxon>Fungi</taxon>
        <taxon>Dikarya</taxon>
        <taxon>Ascomycota</taxon>
        <taxon>Pezizomycotina</taxon>
        <taxon>Leotiomycetes</taxon>
        <taxon>Helotiales</taxon>
        <taxon>Ploettnerulaceae</taxon>
        <taxon>Rhynchosporium</taxon>
    </lineage>
</organism>
<accession>A0A1E1L381</accession>
<dbReference type="AlphaFoldDB" id="A0A1E1L381"/>
<keyword evidence="2" id="KW-1185">Reference proteome</keyword>